<name>A0A5B9W330_9BACT</name>
<evidence type="ECO:0000256" key="4">
    <source>
        <dbReference type="ARBA" id="ARBA00022741"/>
    </source>
</evidence>
<dbReference type="AlphaFoldDB" id="A0A5B9W330"/>
<dbReference type="GO" id="GO:0004674">
    <property type="term" value="F:protein serine/threonine kinase activity"/>
    <property type="evidence" value="ECO:0007669"/>
    <property type="project" value="UniProtKB-KW"/>
</dbReference>
<evidence type="ECO:0000256" key="3">
    <source>
        <dbReference type="ARBA" id="ARBA00022679"/>
    </source>
</evidence>
<feature type="region of interest" description="Disordered" evidence="8">
    <location>
        <begin position="502"/>
        <end position="533"/>
    </location>
</feature>
<dbReference type="SMART" id="SM00220">
    <property type="entry name" value="S_TKc"/>
    <property type="match status" value="1"/>
</dbReference>
<dbReference type="EC" id="2.7.11.1" evidence="1"/>
<evidence type="ECO:0000256" key="8">
    <source>
        <dbReference type="SAM" id="MobiDB-lite"/>
    </source>
</evidence>
<organism evidence="10 11">
    <name type="scientific">Aquisphaera giovannonii</name>
    <dbReference type="NCBI Taxonomy" id="406548"/>
    <lineage>
        <taxon>Bacteria</taxon>
        <taxon>Pseudomonadati</taxon>
        <taxon>Planctomycetota</taxon>
        <taxon>Planctomycetia</taxon>
        <taxon>Isosphaerales</taxon>
        <taxon>Isosphaeraceae</taxon>
        <taxon>Aquisphaera</taxon>
    </lineage>
</organism>
<sequence length="624" mass="66911">MANPDRSTDPGEDPPTRPGSPGSGPAETEVRVPPPEATRMEEPSTRRADETAGASEPGGGDGVEEWPGGVRVRYIGDYELQGVLGRGGMGVVYRARQVSLNRPVALKMIRDGELAGPDDLRRFRNEAEAVAALDHPRIVPIYEVGEHDGRNYFSMKLVDGLSLEARLGDLGPDPAAAARLVAAAAEAVDHAHRRGILHRDLKPANILIDRDGTPHVTDFGLARRIEDGPGLTASGAILGTPSYMAPEQSYGVRAAVTTASDVYGLGAVLYALLTGRAPFGGDSVYDTLRMVREAPPEPPRRLNPRVPRDLEIIALKCLEKEPRRRYASAQALADDLGRWLRGEPIEARPVGVAVRLAMWCRRRPAIAGLSAALAVVAAAGLVFGTSQYRAALDNAEAASRNESAARGRSAELAVVNRSLVASRDELRRNLYVADMTVANIDRENRQFGRMSDLLDRQVPRARVGRPPGLRVALPAPPGPRRAALVPGGGGGAGLDRLQPGRKARRHRLGVGADRAARRRVGPGHRVVAGAPVPGLGPGVQPRWRMARLVPPARLRRLRPGGCRDDLGEPGRVARPHARRAARRLFGVRDRPRLPPRRPAPGDLRQPVANLGCGDRPAGSGLARD</sequence>
<evidence type="ECO:0000256" key="6">
    <source>
        <dbReference type="ARBA" id="ARBA00022840"/>
    </source>
</evidence>
<dbReference type="PROSITE" id="PS00108">
    <property type="entry name" value="PROTEIN_KINASE_ST"/>
    <property type="match status" value="1"/>
</dbReference>
<dbReference type="InterPro" id="IPR011009">
    <property type="entry name" value="Kinase-like_dom_sf"/>
</dbReference>
<dbReference type="PANTHER" id="PTHR43289:SF6">
    <property type="entry name" value="SERINE_THREONINE-PROTEIN KINASE NEKL-3"/>
    <property type="match status" value="1"/>
</dbReference>
<dbReference type="KEGG" id="agv:OJF2_31850"/>
<proteinExistence type="predicted"/>
<dbReference type="SUPFAM" id="SSF56112">
    <property type="entry name" value="Protein kinase-like (PK-like)"/>
    <property type="match status" value="1"/>
</dbReference>
<dbReference type="Pfam" id="PF00069">
    <property type="entry name" value="Pkinase"/>
    <property type="match status" value="1"/>
</dbReference>
<dbReference type="GO" id="GO:0005524">
    <property type="term" value="F:ATP binding"/>
    <property type="evidence" value="ECO:0007669"/>
    <property type="project" value="UniProtKB-UniRule"/>
</dbReference>
<reference evidence="10 11" key="1">
    <citation type="submission" date="2019-08" db="EMBL/GenBank/DDBJ databases">
        <title>Deep-cultivation of Planctomycetes and their phenomic and genomic characterization uncovers novel biology.</title>
        <authorList>
            <person name="Wiegand S."/>
            <person name="Jogler M."/>
            <person name="Boedeker C."/>
            <person name="Pinto D."/>
            <person name="Vollmers J."/>
            <person name="Rivas-Marin E."/>
            <person name="Kohn T."/>
            <person name="Peeters S.H."/>
            <person name="Heuer A."/>
            <person name="Rast P."/>
            <person name="Oberbeckmann S."/>
            <person name="Bunk B."/>
            <person name="Jeske O."/>
            <person name="Meyerdierks A."/>
            <person name="Storesund J.E."/>
            <person name="Kallscheuer N."/>
            <person name="Luecker S."/>
            <person name="Lage O.M."/>
            <person name="Pohl T."/>
            <person name="Merkel B.J."/>
            <person name="Hornburger P."/>
            <person name="Mueller R.-W."/>
            <person name="Bruemmer F."/>
            <person name="Labrenz M."/>
            <person name="Spormann A.M."/>
            <person name="Op den Camp H."/>
            <person name="Overmann J."/>
            <person name="Amann R."/>
            <person name="Jetten M.S.M."/>
            <person name="Mascher T."/>
            <person name="Medema M.H."/>
            <person name="Devos D.P."/>
            <person name="Kaster A.-K."/>
            <person name="Ovreas L."/>
            <person name="Rohde M."/>
            <person name="Galperin M.Y."/>
            <person name="Jogler C."/>
        </authorList>
    </citation>
    <scope>NUCLEOTIDE SEQUENCE [LARGE SCALE GENOMIC DNA]</scope>
    <source>
        <strain evidence="10 11">OJF2</strain>
    </source>
</reference>
<dbReference type="FunFam" id="1.10.510.10:FF:000021">
    <property type="entry name" value="Serine/threonine protein kinase"/>
    <property type="match status" value="1"/>
</dbReference>
<keyword evidence="5 10" id="KW-0418">Kinase</keyword>
<keyword evidence="11" id="KW-1185">Reference proteome</keyword>
<dbReference type="PROSITE" id="PS50011">
    <property type="entry name" value="PROTEIN_KINASE_DOM"/>
    <property type="match status" value="1"/>
</dbReference>
<keyword evidence="2" id="KW-0723">Serine/threonine-protein kinase</keyword>
<evidence type="ECO:0000256" key="5">
    <source>
        <dbReference type="ARBA" id="ARBA00022777"/>
    </source>
</evidence>
<dbReference type="Gene3D" id="3.30.200.20">
    <property type="entry name" value="Phosphorylase Kinase, domain 1"/>
    <property type="match status" value="1"/>
</dbReference>
<dbReference type="Gene3D" id="1.10.510.10">
    <property type="entry name" value="Transferase(Phosphotransferase) domain 1"/>
    <property type="match status" value="1"/>
</dbReference>
<dbReference type="Proteomes" id="UP000324233">
    <property type="component" value="Chromosome"/>
</dbReference>
<evidence type="ECO:0000259" key="9">
    <source>
        <dbReference type="PROSITE" id="PS50011"/>
    </source>
</evidence>
<evidence type="ECO:0000256" key="2">
    <source>
        <dbReference type="ARBA" id="ARBA00022527"/>
    </source>
</evidence>
<feature type="region of interest" description="Disordered" evidence="8">
    <location>
        <begin position="587"/>
        <end position="624"/>
    </location>
</feature>
<keyword evidence="3 10" id="KW-0808">Transferase</keyword>
<dbReference type="InterPro" id="IPR017441">
    <property type="entry name" value="Protein_kinase_ATP_BS"/>
</dbReference>
<feature type="region of interest" description="Disordered" evidence="8">
    <location>
        <begin position="1"/>
        <end position="67"/>
    </location>
</feature>
<keyword evidence="6 7" id="KW-0067">ATP-binding</keyword>
<dbReference type="EMBL" id="CP042997">
    <property type="protein sequence ID" value="QEH34644.1"/>
    <property type="molecule type" value="Genomic_DNA"/>
</dbReference>
<evidence type="ECO:0000313" key="10">
    <source>
        <dbReference type="EMBL" id="QEH34644.1"/>
    </source>
</evidence>
<dbReference type="InterPro" id="IPR000719">
    <property type="entry name" value="Prot_kinase_dom"/>
</dbReference>
<evidence type="ECO:0000256" key="7">
    <source>
        <dbReference type="PROSITE-ProRule" id="PRU10141"/>
    </source>
</evidence>
<evidence type="ECO:0000313" key="11">
    <source>
        <dbReference type="Proteomes" id="UP000324233"/>
    </source>
</evidence>
<dbReference type="PROSITE" id="PS00107">
    <property type="entry name" value="PROTEIN_KINASE_ATP"/>
    <property type="match status" value="1"/>
</dbReference>
<protein>
    <recommendedName>
        <fullName evidence="1">non-specific serine/threonine protein kinase</fullName>
        <ecNumber evidence="1">2.7.11.1</ecNumber>
    </recommendedName>
</protein>
<gene>
    <name evidence="10" type="primary">prkC_23</name>
    <name evidence="10" type="ORF">OJF2_31850</name>
</gene>
<dbReference type="CDD" id="cd14014">
    <property type="entry name" value="STKc_PknB_like"/>
    <property type="match status" value="1"/>
</dbReference>
<keyword evidence="4 7" id="KW-0547">Nucleotide-binding</keyword>
<feature type="binding site" evidence="7">
    <location>
        <position position="107"/>
    </location>
    <ligand>
        <name>ATP</name>
        <dbReference type="ChEBI" id="CHEBI:30616"/>
    </ligand>
</feature>
<accession>A0A5B9W330</accession>
<feature type="compositionally biased region" description="Basic and acidic residues" evidence="8">
    <location>
        <begin position="38"/>
        <end position="50"/>
    </location>
</feature>
<dbReference type="PANTHER" id="PTHR43289">
    <property type="entry name" value="MITOGEN-ACTIVATED PROTEIN KINASE KINASE KINASE 20-RELATED"/>
    <property type="match status" value="1"/>
</dbReference>
<feature type="domain" description="Protein kinase" evidence="9">
    <location>
        <begin position="78"/>
        <end position="340"/>
    </location>
</feature>
<dbReference type="InterPro" id="IPR008271">
    <property type="entry name" value="Ser/Thr_kinase_AS"/>
</dbReference>
<evidence type="ECO:0000256" key="1">
    <source>
        <dbReference type="ARBA" id="ARBA00012513"/>
    </source>
</evidence>